<dbReference type="Proteomes" id="UP000217154">
    <property type="component" value="Chromosome"/>
</dbReference>
<feature type="transmembrane region" description="Helical" evidence="1">
    <location>
        <begin position="34"/>
        <end position="55"/>
    </location>
</feature>
<protein>
    <submittedName>
        <fullName evidence="2">Uncharacterized protein</fullName>
    </submittedName>
</protein>
<dbReference type="EMBL" id="CP023284">
    <property type="protein sequence ID" value="ATA55442.1"/>
    <property type="molecule type" value="Genomic_DNA"/>
</dbReference>
<gene>
    <name evidence="2" type="ORF">CKY39_21105</name>
</gene>
<dbReference type="AlphaFoldDB" id="A0A250DMG0"/>
<dbReference type="KEGG" id="vbo:CKY39_21105"/>
<keyword evidence="1" id="KW-0812">Transmembrane</keyword>
<evidence type="ECO:0000256" key="1">
    <source>
        <dbReference type="SAM" id="Phobius"/>
    </source>
</evidence>
<accession>A0A250DMG0</accession>
<feature type="transmembrane region" description="Helical" evidence="1">
    <location>
        <begin position="9"/>
        <end position="28"/>
    </location>
</feature>
<keyword evidence="1" id="KW-0472">Membrane</keyword>
<sequence length="61" mass="6423">MLEALSSPWSCLGAVAGLLIALLVHWLAPADIDTVHAGAWLVGIGWLAGLAWDLVDSDRSK</sequence>
<reference evidence="2 3" key="1">
    <citation type="submission" date="2017-09" db="EMBL/GenBank/DDBJ databases">
        <title>The diverse metabolic capabilities of V. boronicumulans make it an excellent choice for continued studies on novel biodegradation.</title>
        <authorList>
            <person name="Sun S."/>
        </authorList>
    </citation>
    <scope>NUCLEOTIDE SEQUENCE [LARGE SCALE GENOMIC DNA]</scope>
    <source>
        <strain evidence="2 3">J1</strain>
    </source>
</reference>
<proteinExistence type="predicted"/>
<keyword evidence="1" id="KW-1133">Transmembrane helix</keyword>
<dbReference type="RefSeq" id="WP_095745804.1">
    <property type="nucleotide sequence ID" value="NZ_CP023284.1"/>
</dbReference>
<evidence type="ECO:0000313" key="3">
    <source>
        <dbReference type="Proteomes" id="UP000217154"/>
    </source>
</evidence>
<name>A0A250DMG0_9BURK</name>
<organism evidence="2 3">
    <name type="scientific">Variovorax boronicumulans</name>
    <dbReference type="NCBI Taxonomy" id="436515"/>
    <lineage>
        <taxon>Bacteria</taxon>
        <taxon>Pseudomonadati</taxon>
        <taxon>Pseudomonadota</taxon>
        <taxon>Betaproteobacteria</taxon>
        <taxon>Burkholderiales</taxon>
        <taxon>Comamonadaceae</taxon>
        <taxon>Variovorax</taxon>
    </lineage>
</organism>
<evidence type="ECO:0000313" key="2">
    <source>
        <dbReference type="EMBL" id="ATA55442.1"/>
    </source>
</evidence>